<protein>
    <submittedName>
        <fullName evidence="2">Uncharacterized protein</fullName>
    </submittedName>
</protein>
<keyword evidence="1" id="KW-1133">Transmembrane helix</keyword>
<dbReference type="EMBL" id="AUXT01000022">
    <property type="protein sequence ID" value="KZN57917.1"/>
    <property type="molecule type" value="Genomic_DNA"/>
</dbReference>
<proteinExistence type="predicted"/>
<feature type="transmembrane region" description="Helical" evidence="1">
    <location>
        <begin position="27"/>
        <end position="47"/>
    </location>
</feature>
<name>A0A167HAW4_9GAMM</name>
<dbReference type="PATRIC" id="fig|1365253.3.peg.461"/>
<sequence length="129" mass="14578">MQTVANFLQVVSHSKHLLSKSKATRVWIANTRLVILLFVTMACLISLDTHASTYNKLSIQSVKVCEGGKTEGQVTGFFKTKCEERSLSEVNEYDKLIWVGALFDADESLMQRNKPLGLLFLQKPRLNFI</sequence>
<evidence type="ECO:0000313" key="2">
    <source>
        <dbReference type="EMBL" id="KZN57917.1"/>
    </source>
</evidence>
<dbReference type="RefSeq" id="WP_063375500.1">
    <property type="nucleotide sequence ID" value="NZ_AUXT01000022.1"/>
</dbReference>
<dbReference type="Proteomes" id="UP000076587">
    <property type="component" value="Unassembled WGS sequence"/>
</dbReference>
<evidence type="ECO:0000313" key="3">
    <source>
        <dbReference type="Proteomes" id="UP000076587"/>
    </source>
</evidence>
<keyword evidence="1" id="KW-0472">Membrane</keyword>
<organism evidence="2 3">
    <name type="scientific">Pseudoalteromonas luteoviolacea NCIMB 1942</name>
    <dbReference type="NCBI Taxonomy" id="1365253"/>
    <lineage>
        <taxon>Bacteria</taxon>
        <taxon>Pseudomonadati</taxon>
        <taxon>Pseudomonadota</taxon>
        <taxon>Gammaproteobacteria</taxon>
        <taxon>Alteromonadales</taxon>
        <taxon>Pseudoalteromonadaceae</taxon>
        <taxon>Pseudoalteromonas</taxon>
    </lineage>
</organism>
<gene>
    <name evidence="2" type="ORF">N482_23070</name>
</gene>
<accession>A0A167HAW4</accession>
<evidence type="ECO:0000256" key="1">
    <source>
        <dbReference type="SAM" id="Phobius"/>
    </source>
</evidence>
<reference evidence="2 3" key="1">
    <citation type="submission" date="2013-07" db="EMBL/GenBank/DDBJ databases">
        <title>Comparative Genomic and Metabolomic Analysis of Twelve Strains of Pseudoalteromonas luteoviolacea.</title>
        <authorList>
            <person name="Vynne N.G."/>
            <person name="Mansson M."/>
            <person name="Gram L."/>
        </authorList>
    </citation>
    <scope>NUCLEOTIDE SEQUENCE [LARGE SCALE GENOMIC DNA]</scope>
    <source>
        <strain evidence="2 3">NCIMB 1942</strain>
    </source>
</reference>
<comment type="caution">
    <text evidence="2">The sequence shown here is derived from an EMBL/GenBank/DDBJ whole genome shotgun (WGS) entry which is preliminary data.</text>
</comment>
<dbReference type="AlphaFoldDB" id="A0A167HAW4"/>
<keyword evidence="1" id="KW-0812">Transmembrane</keyword>